<organism evidence="1 2">
    <name type="scientific">Adineta ricciae</name>
    <name type="common">Rotifer</name>
    <dbReference type="NCBI Taxonomy" id="249248"/>
    <lineage>
        <taxon>Eukaryota</taxon>
        <taxon>Metazoa</taxon>
        <taxon>Spiralia</taxon>
        <taxon>Gnathifera</taxon>
        <taxon>Rotifera</taxon>
        <taxon>Eurotatoria</taxon>
        <taxon>Bdelloidea</taxon>
        <taxon>Adinetida</taxon>
        <taxon>Adinetidae</taxon>
        <taxon>Adineta</taxon>
    </lineage>
</organism>
<accession>A0A813UIJ2</accession>
<dbReference type="AlphaFoldDB" id="A0A813UIJ2"/>
<dbReference type="EMBL" id="CAJNOR010000163">
    <property type="protein sequence ID" value="CAF0823926.1"/>
    <property type="molecule type" value="Genomic_DNA"/>
</dbReference>
<reference evidence="1" key="1">
    <citation type="submission" date="2021-02" db="EMBL/GenBank/DDBJ databases">
        <authorList>
            <person name="Nowell W R."/>
        </authorList>
    </citation>
    <scope>NUCLEOTIDE SEQUENCE</scope>
</reference>
<keyword evidence="2" id="KW-1185">Reference proteome</keyword>
<evidence type="ECO:0000313" key="1">
    <source>
        <dbReference type="EMBL" id="CAF0823926.1"/>
    </source>
</evidence>
<protein>
    <submittedName>
        <fullName evidence="1">Uncharacterized protein</fullName>
    </submittedName>
</protein>
<dbReference type="Proteomes" id="UP000663828">
    <property type="component" value="Unassembled WGS sequence"/>
</dbReference>
<evidence type="ECO:0000313" key="2">
    <source>
        <dbReference type="Proteomes" id="UP000663828"/>
    </source>
</evidence>
<comment type="caution">
    <text evidence="1">The sequence shown here is derived from an EMBL/GenBank/DDBJ whole genome shotgun (WGS) entry which is preliminary data.</text>
</comment>
<gene>
    <name evidence="1" type="ORF">XAT740_LOCUS4104</name>
</gene>
<proteinExistence type="predicted"/>
<name>A0A813UIJ2_ADIRI</name>
<sequence length="72" mass="8426">MIPSTLKSIFVDGDLDDSSVMPDVQHHYRDKDLLLTNYYDDADDDIRDQMLLKALYKCYPPNKPCFRVLSKQ</sequence>